<dbReference type="Gene3D" id="3.30.1150.10">
    <property type="match status" value="1"/>
</dbReference>
<comment type="subcellular location">
    <subcellularLocation>
        <location evidence="1">Membrane</location>
        <topology evidence="1">Single-pass membrane protein</topology>
    </subcellularLocation>
</comment>
<accession>A0A516V6B5</accession>
<evidence type="ECO:0000313" key="7">
    <source>
        <dbReference type="Proteomes" id="UP000315891"/>
    </source>
</evidence>
<keyword evidence="2" id="KW-0812">Transmembrane</keyword>
<dbReference type="OrthoDB" id="5956010at2"/>
<keyword evidence="7" id="KW-1185">Reference proteome</keyword>
<evidence type="ECO:0000313" key="6">
    <source>
        <dbReference type="EMBL" id="QDQ74057.1"/>
    </source>
</evidence>
<evidence type="ECO:0000256" key="3">
    <source>
        <dbReference type="ARBA" id="ARBA00022989"/>
    </source>
</evidence>
<reference evidence="6 7" key="1">
    <citation type="submission" date="2019-07" db="EMBL/GenBank/DDBJ databases">
        <title>Lysobacter weifangensis sp. nov., isolated from bensulfuron-methyl contaminated farmland soil.</title>
        <authorList>
            <person name="Zhao H."/>
        </authorList>
    </citation>
    <scope>NUCLEOTIDE SEQUENCE [LARGE SCALE GENOMIC DNA]</scope>
    <source>
        <strain evidence="6 7">CC-Bw-6</strain>
    </source>
</reference>
<feature type="domain" description="TonB C-terminal" evidence="5">
    <location>
        <begin position="18"/>
        <end position="63"/>
    </location>
</feature>
<evidence type="ECO:0000256" key="2">
    <source>
        <dbReference type="ARBA" id="ARBA00022692"/>
    </source>
</evidence>
<sequence length="74" mass="7770">MGSLVRALMQSGATTADMSLRLAFTADGSVTTVSIAKSSRNRDLDRAAQSWARGIKMCPGMAGEGILPFSFSTN</sequence>
<dbReference type="Proteomes" id="UP000315891">
    <property type="component" value="Chromosome"/>
</dbReference>
<dbReference type="EMBL" id="CP041742">
    <property type="protein sequence ID" value="QDQ74057.1"/>
    <property type="molecule type" value="Genomic_DNA"/>
</dbReference>
<evidence type="ECO:0000256" key="1">
    <source>
        <dbReference type="ARBA" id="ARBA00004167"/>
    </source>
</evidence>
<dbReference type="InterPro" id="IPR037682">
    <property type="entry name" value="TonB_C"/>
</dbReference>
<evidence type="ECO:0000259" key="5">
    <source>
        <dbReference type="Pfam" id="PF03544"/>
    </source>
</evidence>
<name>A0A516V6B5_9GAMM</name>
<dbReference type="Pfam" id="PF03544">
    <property type="entry name" value="TonB_C"/>
    <property type="match status" value="1"/>
</dbReference>
<organism evidence="6 7">
    <name type="scientific">Pseudoluteimonas lycopersici</name>
    <dbReference type="NCBI Taxonomy" id="1324796"/>
    <lineage>
        <taxon>Bacteria</taxon>
        <taxon>Pseudomonadati</taxon>
        <taxon>Pseudomonadota</taxon>
        <taxon>Gammaproteobacteria</taxon>
        <taxon>Lysobacterales</taxon>
        <taxon>Lysobacteraceae</taxon>
        <taxon>Pseudoluteimonas</taxon>
    </lineage>
</organism>
<dbReference type="InterPro" id="IPR006260">
    <property type="entry name" value="TonB/TolA_C"/>
</dbReference>
<dbReference type="AlphaFoldDB" id="A0A516V6B5"/>
<gene>
    <name evidence="6" type="ORF">FNZ56_09275</name>
</gene>
<dbReference type="NCBIfam" id="TIGR01352">
    <property type="entry name" value="tonB_Cterm"/>
    <property type="match status" value="1"/>
</dbReference>
<keyword evidence="4" id="KW-0472">Membrane</keyword>
<proteinExistence type="predicted"/>
<keyword evidence="3" id="KW-1133">Transmembrane helix</keyword>
<dbReference type="GO" id="GO:0055085">
    <property type="term" value="P:transmembrane transport"/>
    <property type="evidence" value="ECO:0007669"/>
    <property type="project" value="InterPro"/>
</dbReference>
<dbReference type="SUPFAM" id="SSF74653">
    <property type="entry name" value="TolA/TonB C-terminal domain"/>
    <property type="match status" value="1"/>
</dbReference>
<protein>
    <submittedName>
        <fullName evidence="6">Energy transducer TonB</fullName>
    </submittedName>
</protein>
<dbReference type="GO" id="GO:0016020">
    <property type="term" value="C:membrane"/>
    <property type="evidence" value="ECO:0007669"/>
    <property type="project" value="UniProtKB-SubCell"/>
</dbReference>
<evidence type="ECO:0000256" key="4">
    <source>
        <dbReference type="ARBA" id="ARBA00023136"/>
    </source>
</evidence>